<dbReference type="STRING" id="1045773.SAMN05216555_104166"/>
<dbReference type="Proteomes" id="UP000182130">
    <property type="component" value="Unassembled WGS sequence"/>
</dbReference>
<reference evidence="2" key="1">
    <citation type="submission" date="2016-10" db="EMBL/GenBank/DDBJ databases">
        <authorList>
            <person name="Varghese N."/>
            <person name="Submissions S."/>
        </authorList>
    </citation>
    <scope>NUCLEOTIDE SEQUENCE [LARGE SCALE GENOMIC DNA]</scope>
    <source>
        <strain evidence="2">CGMCC 1.10783</strain>
    </source>
</reference>
<proteinExistence type="predicted"/>
<sequence>MNTGLKTIWEIFCNLLPKPFWVTSVTFHIQPIGAAHNHLGRLSE</sequence>
<evidence type="ECO:0000313" key="1">
    <source>
        <dbReference type="EMBL" id="SDI76122.1"/>
    </source>
</evidence>
<organism evidence="1 2">
    <name type="scientific">Arthrobacter cupressi</name>
    <dbReference type="NCBI Taxonomy" id="1045773"/>
    <lineage>
        <taxon>Bacteria</taxon>
        <taxon>Bacillati</taxon>
        <taxon>Actinomycetota</taxon>
        <taxon>Actinomycetes</taxon>
        <taxon>Micrococcales</taxon>
        <taxon>Micrococcaceae</taxon>
        <taxon>Arthrobacter</taxon>
    </lineage>
</organism>
<keyword evidence="2" id="KW-1185">Reference proteome</keyword>
<evidence type="ECO:0000313" key="2">
    <source>
        <dbReference type="Proteomes" id="UP000182130"/>
    </source>
</evidence>
<protein>
    <submittedName>
        <fullName evidence="1">Uncharacterized protein</fullName>
    </submittedName>
</protein>
<gene>
    <name evidence="1" type="ORF">SAMN05216555_104166</name>
</gene>
<dbReference type="AlphaFoldDB" id="A0A1G8N7E3"/>
<name>A0A1G8N7E3_9MICC</name>
<accession>A0A1G8N7E3</accession>
<dbReference type="EMBL" id="FNEI01000004">
    <property type="protein sequence ID" value="SDI76122.1"/>
    <property type="molecule type" value="Genomic_DNA"/>
</dbReference>